<dbReference type="RefSeq" id="WP_154824601.1">
    <property type="nucleotide sequence ID" value="NZ_JACRTL010000001.1"/>
</dbReference>
<dbReference type="InterPro" id="IPR002781">
    <property type="entry name" value="TM_pro_TauE-like"/>
</dbReference>
<keyword evidence="8" id="KW-1185">Reference proteome</keyword>
<gene>
    <name evidence="7" type="ORF">H8702_02350</name>
</gene>
<evidence type="ECO:0000256" key="3">
    <source>
        <dbReference type="ARBA" id="ARBA00022692"/>
    </source>
</evidence>
<dbReference type="InterPro" id="IPR051598">
    <property type="entry name" value="TSUP/Inactive_protease-like"/>
</dbReference>
<evidence type="ECO:0000313" key="7">
    <source>
        <dbReference type="EMBL" id="MBC8609961.1"/>
    </source>
</evidence>
<feature type="transmembrane region" description="Helical" evidence="6">
    <location>
        <begin position="97"/>
        <end position="115"/>
    </location>
</feature>
<dbReference type="PANTHER" id="PTHR43701">
    <property type="entry name" value="MEMBRANE TRANSPORTER PROTEIN MJ0441-RELATED"/>
    <property type="match status" value="1"/>
</dbReference>
<comment type="caution">
    <text evidence="7">The sequence shown here is derived from an EMBL/GenBank/DDBJ whole genome shotgun (WGS) entry which is preliminary data.</text>
</comment>
<dbReference type="GO" id="GO:0005886">
    <property type="term" value="C:plasma membrane"/>
    <property type="evidence" value="ECO:0007669"/>
    <property type="project" value="UniProtKB-SubCell"/>
</dbReference>
<comment type="subcellular location">
    <subcellularLocation>
        <location evidence="6">Cell membrane</location>
        <topology evidence="6">Multi-pass membrane protein</topology>
    </subcellularLocation>
    <subcellularLocation>
        <location evidence="1">Membrane</location>
        <topology evidence="1">Multi-pass membrane protein</topology>
    </subcellularLocation>
</comment>
<evidence type="ECO:0000256" key="5">
    <source>
        <dbReference type="ARBA" id="ARBA00023136"/>
    </source>
</evidence>
<keyword evidence="5 6" id="KW-0472">Membrane</keyword>
<evidence type="ECO:0000256" key="6">
    <source>
        <dbReference type="RuleBase" id="RU363041"/>
    </source>
</evidence>
<comment type="similarity">
    <text evidence="2 6">Belongs to the 4-toluene sulfonate uptake permease (TSUP) (TC 2.A.102) family.</text>
</comment>
<accession>A0A8J6PCH6</accession>
<dbReference type="Pfam" id="PF01925">
    <property type="entry name" value="TauE"/>
    <property type="match status" value="1"/>
</dbReference>
<keyword evidence="4 6" id="KW-1133">Transmembrane helix</keyword>
<dbReference type="PANTHER" id="PTHR43701:SF2">
    <property type="entry name" value="MEMBRANE TRANSPORTER PROTEIN YJNA-RELATED"/>
    <property type="match status" value="1"/>
</dbReference>
<evidence type="ECO:0000313" key="8">
    <source>
        <dbReference type="Proteomes" id="UP000632659"/>
    </source>
</evidence>
<keyword evidence="3 6" id="KW-0812">Transmembrane</keyword>
<proteinExistence type="inferred from homology"/>
<dbReference type="EMBL" id="JACRTL010000001">
    <property type="protein sequence ID" value="MBC8609961.1"/>
    <property type="molecule type" value="Genomic_DNA"/>
</dbReference>
<name>A0A8J6PCH6_9FIRM</name>
<feature type="transmembrane region" description="Helical" evidence="6">
    <location>
        <begin position="44"/>
        <end position="62"/>
    </location>
</feature>
<sequence>MNNIFLILAGLLSGICASMGLGGGFVLLVYLTMFTQLSQLESQLTNLVFFLPIATISILLHLKNHLIEKKVLWKAIITGVAGVIVGYLISRYLPEEWISKLFGAFILWIGARELFHKKADKQAQKG</sequence>
<organism evidence="7 8">
    <name type="scientific">Massiliimalia timonensis</name>
    <dbReference type="NCBI Taxonomy" id="1987501"/>
    <lineage>
        <taxon>Bacteria</taxon>
        <taxon>Bacillati</taxon>
        <taxon>Bacillota</taxon>
        <taxon>Clostridia</taxon>
        <taxon>Eubacteriales</taxon>
        <taxon>Oscillospiraceae</taxon>
        <taxon>Massiliimalia</taxon>
    </lineage>
</organism>
<dbReference type="Proteomes" id="UP000632659">
    <property type="component" value="Unassembled WGS sequence"/>
</dbReference>
<dbReference type="AlphaFoldDB" id="A0A8J6PCH6"/>
<keyword evidence="6" id="KW-1003">Cell membrane</keyword>
<feature type="transmembrane region" description="Helical" evidence="6">
    <location>
        <begin position="71"/>
        <end position="91"/>
    </location>
</feature>
<evidence type="ECO:0000256" key="2">
    <source>
        <dbReference type="ARBA" id="ARBA00009142"/>
    </source>
</evidence>
<protein>
    <recommendedName>
        <fullName evidence="6">Probable membrane transporter protein</fullName>
    </recommendedName>
</protein>
<evidence type="ECO:0000256" key="4">
    <source>
        <dbReference type="ARBA" id="ARBA00022989"/>
    </source>
</evidence>
<reference evidence="7" key="1">
    <citation type="submission" date="2020-08" db="EMBL/GenBank/DDBJ databases">
        <title>Genome public.</title>
        <authorList>
            <person name="Liu C."/>
            <person name="Sun Q."/>
        </authorList>
    </citation>
    <scope>NUCLEOTIDE SEQUENCE</scope>
    <source>
        <strain evidence="7">NSJ-15</strain>
    </source>
</reference>
<evidence type="ECO:0000256" key="1">
    <source>
        <dbReference type="ARBA" id="ARBA00004141"/>
    </source>
</evidence>